<dbReference type="GO" id="GO:0005840">
    <property type="term" value="C:ribosome"/>
    <property type="evidence" value="ECO:0007669"/>
    <property type="project" value="UniProtKB-KW"/>
</dbReference>
<protein>
    <submittedName>
        <fullName evidence="13">Thioredoxin domain-containing protein</fullName>
    </submittedName>
</protein>
<evidence type="ECO:0000256" key="3">
    <source>
        <dbReference type="ARBA" id="ARBA00022692"/>
    </source>
</evidence>
<dbReference type="PROSITE" id="PS00194">
    <property type="entry name" value="THIOREDOXIN_1"/>
    <property type="match status" value="1"/>
</dbReference>
<dbReference type="Pfam" id="PF00410">
    <property type="entry name" value="Ribosomal_S8"/>
    <property type="match status" value="1"/>
</dbReference>
<keyword evidence="5" id="KW-1133">Transmembrane helix</keyword>
<feature type="domain" description="Thioredoxin" evidence="10">
    <location>
        <begin position="124"/>
        <end position="262"/>
    </location>
</feature>
<dbReference type="EMBL" id="UZAD01013151">
    <property type="protein sequence ID" value="VDN90446.1"/>
    <property type="molecule type" value="Genomic_DNA"/>
</dbReference>
<evidence type="ECO:0000256" key="9">
    <source>
        <dbReference type="RuleBase" id="RU003660"/>
    </source>
</evidence>
<dbReference type="AlphaFoldDB" id="A0A0N4TLM4"/>
<dbReference type="GO" id="GO:1990904">
    <property type="term" value="C:ribonucleoprotein complex"/>
    <property type="evidence" value="ECO:0007669"/>
    <property type="project" value="UniProtKB-KW"/>
</dbReference>
<dbReference type="Gene3D" id="3.30.1490.10">
    <property type="match status" value="1"/>
</dbReference>
<comment type="similarity">
    <text evidence="2 9">Belongs to the universal ribosomal protein uS8 family.</text>
</comment>
<dbReference type="NCBIfam" id="NF003115">
    <property type="entry name" value="PRK04034.1"/>
    <property type="match status" value="1"/>
</dbReference>
<evidence type="ECO:0000256" key="2">
    <source>
        <dbReference type="ARBA" id="ARBA00006471"/>
    </source>
</evidence>
<evidence type="ECO:0000259" key="10">
    <source>
        <dbReference type="PROSITE" id="PS51352"/>
    </source>
</evidence>
<evidence type="ECO:0000256" key="7">
    <source>
        <dbReference type="ARBA" id="ARBA00023274"/>
    </source>
</evidence>
<gene>
    <name evidence="11" type="ORF">BPAG_LOCUS9260</name>
</gene>
<dbReference type="InterPro" id="IPR013766">
    <property type="entry name" value="Thioredoxin_domain"/>
</dbReference>
<dbReference type="Gene3D" id="3.30.1370.30">
    <property type="match status" value="1"/>
</dbReference>
<keyword evidence="4 9" id="KW-0689">Ribosomal protein</keyword>
<keyword evidence="12" id="KW-1185">Reference proteome</keyword>
<keyword evidence="6" id="KW-0472">Membrane</keyword>
<name>A0A0N4TLM4_BRUPA</name>
<dbReference type="SUPFAM" id="SSF56047">
    <property type="entry name" value="Ribosomal protein S8"/>
    <property type="match status" value="1"/>
</dbReference>
<dbReference type="PROSITE" id="PS51352">
    <property type="entry name" value="THIOREDOXIN_2"/>
    <property type="match status" value="1"/>
</dbReference>
<comment type="subcellular location">
    <subcellularLocation>
        <location evidence="1">Endoplasmic reticulum membrane</location>
        <topology evidence="1">Single-pass membrane protein</topology>
    </subcellularLocation>
</comment>
<dbReference type="PROSITE" id="PS00053">
    <property type="entry name" value="RIBOSOMAL_S8"/>
    <property type="match status" value="1"/>
</dbReference>
<dbReference type="InterPro" id="IPR000630">
    <property type="entry name" value="Ribosomal_uS8"/>
</dbReference>
<dbReference type="FunFam" id="3.30.1490.10:FF:000002">
    <property type="entry name" value="40S ribosomal protein S15a"/>
    <property type="match status" value="1"/>
</dbReference>
<reference evidence="11 12" key="2">
    <citation type="submission" date="2018-11" db="EMBL/GenBank/DDBJ databases">
        <authorList>
            <consortium name="Pathogen Informatics"/>
        </authorList>
    </citation>
    <scope>NUCLEOTIDE SEQUENCE [LARGE SCALE GENOMIC DNA]</scope>
</reference>
<dbReference type="WBParaSite" id="BPAG_0000929801-mRNA-1">
    <property type="protein sequence ID" value="BPAG_0000929801-mRNA-1"/>
    <property type="gene ID" value="BPAG_0000929801"/>
</dbReference>
<evidence type="ECO:0000313" key="11">
    <source>
        <dbReference type="EMBL" id="VDN90446.1"/>
    </source>
</evidence>
<accession>A0A0N4TLM4</accession>
<keyword evidence="3" id="KW-0812">Transmembrane</keyword>
<dbReference type="InterPro" id="IPR035987">
    <property type="entry name" value="Ribosomal_uS8_sf"/>
</dbReference>
<evidence type="ECO:0000313" key="13">
    <source>
        <dbReference type="WBParaSite" id="BPAG_0000929801-mRNA-1"/>
    </source>
</evidence>
<dbReference type="Proteomes" id="UP000278627">
    <property type="component" value="Unassembled WGS sequence"/>
</dbReference>
<dbReference type="GO" id="GO:0005789">
    <property type="term" value="C:endoplasmic reticulum membrane"/>
    <property type="evidence" value="ECO:0007669"/>
    <property type="project" value="UniProtKB-SubCell"/>
</dbReference>
<dbReference type="STRING" id="6280.A0A0N4TLM4"/>
<dbReference type="FunFam" id="3.30.1370.30:FF:000001">
    <property type="entry name" value="40S ribosomal protein S15a"/>
    <property type="match status" value="1"/>
</dbReference>
<dbReference type="Pfam" id="PF00085">
    <property type="entry name" value="Thioredoxin"/>
    <property type="match status" value="1"/>
</dbReference>
<dbReference type="InterPro" id="IPR036249">
    <property type="entry name" value="Thioredoxin-like_sf"/>
</dbReference>
<comment type="function">
    <text evidence="8">Probable disulfide isomerase, which participates in the folding of proteins containing disulfide bonds. May act as a dithiol oxidase. Acts as a regulator of endoplasmic reticulum-mitochondria contact sites via its ability to regulate redox signals.</text>
</comment>
<dbReference type="Gene3D" id="3.40.30.10">
    <property type="entry name" value="Glutaredoxin"/>
    <property type="match status" value="1"/>
</dbReference>
<sequence>MVRMSVLADALKTINNAEKRGKRQVLIRPCSKVIVRFLTVMMKAGYIGEFEIIDDHRAGKIVVNLTGRINKCSVISPRFDISLKDLEKWTSNLLPSRQFGHLVLTTSGGIMDHEEARRKHLGGKILGLQIINIVQATNIPSQVIELNDKFLQVKNDGLWFVDFYAPWCAHCKRLTPVWEQVGHALADRQSLVRVAKLDCTRYTNTASALNIRGYPTIIFQNLLSVIHLQLPQYSFRNGREMVYEGERRKEAIIDFAIKAAGPMVGIIESVHQLSQMRKDLKEPFFVYVEENHDAQLLELFDNYSDIAEMLFSSTRFYRAKRDVFPKSVSILEIPSVLVFKDGEYLIYKREGGSLSDWIHSERWSLIPLITSTNIKEVGRMRLLVLTVVNMVERRNHTTRVGKFFSLVTNVAQMVRKDSYLSNIFQFGWLDGNELANNVILGTVNQPGNIIAGRNVLVFKDVPTVAVLFCLGLLVFNATSYEYYSSNDAVSVMTEKSIISFLERIATGDVSPLGGRSLSQRFKRLCFEVFTNIAEMFRAQPLLTLCLLGVPLSFLSLITYCICSTDFSVDRDEIYPDDDDSFISGNYKTVLKDDENHQKEE</sequence>
<proteinExistence type="inferred from homology"/>
<evidence type="ECO:0000256" key="4">
    <source>
        <dbReference type="ARBA" id="ARBA00022980"/>
    </source>
</evidence>
<evidence type="ECO:0000256" key="6">
    <source>
        <dbReference type="ARBA" id="ARBA00023136"/>
    </source>
</evidence>
<dbReference type="PANTHER" id="PTHR46426">
    <property type="entry name" value="PROTEIN DISULFIDE-ISOMERASE TMX3"/>
    <property type="match status" value="1"/>
</dbReference>
<evidence type="ECO:0000256" key="1">
    <source>
        <dbReference type="ARBA" id="ARBA00004389"/>
    </source>
</evidence>
<dbReference type="InterPro" id="IPR052250">
    <property type="entry name" value="PDI_TMX3"/>
</dbReference>
<evidence type="ECO:0000256" key="5">
    <source>
        <dbReference type="ARBA" id="ARBA00022989"/>
    </source>
</evidence>
<dbReference type="InterPro" id="IPR017937">
    <property type="entry name" value="Thioredoxin_CS"/>
</dbReference>
<dbReference type="GO" id="GO:0002181">
    <property type="term" value="P:cytoplasmic translation"/>
    <property type="evidence" value="ECO:0007669"/>
    <property type="project" value="UniProtKB-ARBA"/>
</dbReference>
<evidence type="ECO:0000256" key="8">
    <source>
        <dbReference type="ARBA" id="ARBA00045246"/>
    </source>
</evidence>
<reference evidence="13" key="1">
    <citation type="submission" date="2017-02" db="UniProtKB">
        <authorList>
            <consortium name="WormBaseParasite"/>
        </authorList>
    </citation>
    <scope>IDENTIFICATION</scope>
</reference>
<dbReference type="GO" id="GO:0003735">
    <property type="term" value="F:structural constituent of ribosome"/>
    <property type="evidence" value="ECO:0007669"/>
    <property type="project" value="InterPro"/>
</dbReference>
<dbReference type="SUPFAM" id="SSF52833">
    <property type="entry name" value="Thioredoxin-like"/>
    <property type="match status" value="1"/>
</dbReference>
<evidence type="ECO:0000313" key="12">
    <source>
        <dbReference type="Proteomes" id="UP000278627"/>
    </source>
</evidence>
<dbReference type="InterPro" id="IPR047863">
    <property type="entry name" value="Ribosomal_uS8_CS"/>
</dbReference>
<keyword evidence="7 9" id="KW-0687">Ribonucleoprotein</keyword>
<organism evidence="13">
    <name type="scientific">Brugia pahangi</name>
    <name type="common">Filarial nematode worm</name>
    <dbReference type="NCBI Taxonomy" id="6280"/>
    <lineage>
        <taxon>Eukaryota</taxon>
        <taxon>Metazoa</taxon>
        <taxon>Ecdysozoa</taxon>
        <taxon>Nematoda</taxon>
        <taxon>Chromadorea</taxon>
        <taxon>Rhabditida</taxon>
        <taxon>Spirurina</taxon>
        <taxon>Spiruromorpha</taxon>
        <taxon>Filarioidea</taxon>
        <taxon>Onchocercidae</taxon>
        <taxon>Brugia</taxon>
    </lineage>
</organism>
<dbReference type="PANTHER" id="PTHR46426:SF1">
    <property type="entry name" value="PROTEIN DISULFIDE-ISOMERASE TMX3"/>
    <property type="match status" value="1"/>
</dbReference>